<dbReference type="GO" id="GO:0006355">
    <property type="term" value="P:regulation of DNA-templated transcription"/>
    <property type="evidence" value="ECO:0007669"/>
    <property type="project" value="InterPro"/>
</dbReference>
<dbReference type="Pfam" id="PF01189">
    <property type="entry name" value="Methyltr_RsmB-F"/>
    <property type="match status" value="1"/>
</dbReference>
<dbReference type="NCBIfam" id="TIGR00563">
    <property type="entry name" value="rsmB"/>
    <property type="match status" value="1"/>
</dbReference>
<dbReference type="PANTHER" id="PTHR22807:SF61">
    <property type="entry name" value="NOL1_NOP2_SUN FAMILY PROTEIN _ ANTITERMINATION NUSB DOMAIN-CONTAINING PROTEIN"/>
    <property type="match status" value="1"/>
</dbReference>
<keyword evidence="9 14" id="KW-0949">S-adenosyl-L-methionine</keyword>
<dbReference type="InterPro" id="IPR001678">
    <property type="entry name" value="MeTrfase_RsmB-F_NOP2_dom"/>
</dbReference>
<dbReference type="FunFam" id="3.40.50.150:FF:000022">
    <property type="entry name" value="Ribosomal RNA small subunit methyltransferase B"/>
    <property type="match status" value="1"/>
</dbReference>
<evidence type="ECO:0000256" key="13">
    <source>
        <dbReference type="ARBA" id="ARBA00047283"/>
    </source>
</evidence>
<dbReference type="InterPro" id="IPR018314">
    <property type="entry name" value="RsmB/NOL1/NOP2-like_CS"/>
</dbReference>
<dbReference type="Gene3D" id="3.40.50.150">
    <property type="entry name" value="Vaccinia Virus protein VP39"/>
    <property type="match status" value="1"/>
</dbReference>
<feature type="active site" description="Nucleophile" evidence="14">
    <location>
        <position position="381"/>
    </location>
</feature>
<dbReference type="InterPro" id="IPR023267">
    <property type="entry name" value="RCMT"/>
</dbReference>
<dbReference type="OrthoDB" id="9810297at2"/>
<dbReference type="PROSITE" id="PS51686">
    <property type="entry name" value="SAM_MT_RSMB_NOP"/>
    <property type="match status" value="1"/>
</dbReference>
<keyword evidence="17" id="KW-1185">Reference proteome</keyword>
<dbReference type="InterPro" id="IPR049560">
    <property type="entry name" value="MeTrfase_RsmB-F_NOP2_cat"/>
</dbReference>
<comment type="caution">
    <text evidence="16">The sequence shown here is derived from an EMBL/GenBank/DDBJ whole genome shotgun (WGS) entry which is preliminary data.</text>
</comment>
<feature type="binding site" evidence="14">
    <location>
        <begin position="260"/>
        <end position="266"/>
    </location>
    <ligand>
        <name>S-adenosyl-L-methionine</name>
        <dbReference type="ChEBI" id="CHEBI:59789"/>
    </ligand>
</feature>
<evidence type="ECO:0000256" key="1">
    <source>
        <dbReference type="ARBA" id="ARBA00002724"/>
    </source>
</evidence>
<evidence type="ECO:0000256" key="7">
    <source>
        <dbReference type="ARBA" id="ARBA00022603"/>
    </source>
</evidence>
<dbReference type="InterPro" id="IPR035926">
    <property type="entry name" value="NusB-like_sf"/>
</dbReference>
<comment type="catalytic activity">
    <reaction evidence="13">
        <text>cytidine(967) in 16S rRNA + S-adenosyl-L-methionine = 5-methylcytidine(967) in 16S rRNA + S-adenosyl-L-homocysteine + H(+)</text>
        <dbReference type="Rhea" id="RHEA:42748"/>
        <dbReference type="Rhea" id="RHEA-COMP:10219"/>
        <dbReference type="Rhea" id="RHEA-COMP:10220"/>
        <dbReference type="ChEBI" id="CHEBI:15378"/>
        <dbReference type="ChEBI" id="CHEBI:57856"/>
        <dbReference type="ChEBI" id="CHEBI:59789"/>
        <dbReference type="ChEBI" id="CHEBI:74483"/>
        <dbReference type="ChEBI" id="CHEBI:82748"/>
        <dbReference type="EC" id="2.1.1.176"/>
    </reaction>
</comment>
<dbReference type="PANTHER" id="PTHR22807">
    <property type="entry name" value="NOP2 YEAST -RELATED NOL1/NOP2/FMU SUN DOMAIN-CONTAINING"/>
    <property type="match status" value="1"/>
</dbReference>
<dbReference type="Gene3D" id="1.10.940.10">
    <property type="entry name" value="NusB-like"/>
    <property type="match status" value="1"/>
</dbReference>
<evidence type="ECO:0000256" key="8">
    <source>
        <dbReference type="ARBA" id="ARBA00022679"/>
    </source>
</evidence>
<dbReference type="CDD" id="cd02440">
    <property type="entry name" value="AdoMet_MTases"/>
    <property type="match status" value="1"/>
</dbReference>
<dbReference type="AlphaFoldDB" id="A0A443YZD1"/>
<comment type="function">
    <text evidence="1">Specifically methylates the cytosine at position 967 (m5C967) of 16S rRNA.</text>
</comment>
<evidence type="ECO:0000256" key="12">
    <source>
        <dbReference type="ARBA" id="ARBA00031088"/>
    </source>
</evidence>
<dbReference type="RefSeq" id="WP_128352456.1">
    <property type="nucleotide sequence ID" value="NZ_RSFE01000005.1"/>
</dbReference>
<feature type="binding site" evidence="14">
    <location>
        <position position="328"/>
    </location>
    <ligand>
        <name>S-adenosyl-L-methionine</name>
        <dbReference type="ChEBI" id="CHEBI:59789"/>
    </ligand>
</feature>
<feature type="binding site" evidence="14">
    <location>
        <position position="283"/>
    </location>
    <ligand>
        <name>S-adenosyl-L-methionine</name>
        <dbReference type="ChEBI" id="CHEBI:59789"/>
    </ligand>
</feature>
<evidence type="ECO:0000256" key="11">
    <source>
        <dbReference type="ARBA" id="ARBA00030399"/>
    </source>
</evidence>
<keyword evidence="7 14" id="KW-0489">Methyltransferase</keyword>
<keyword evidence="5" id="KW-0963">Cytoplasm</keyword>
<gene>
    <name evidence="16" type="primary">rsmB</name>
    <name evidence="16" type="ORF">EGC76_07965</name>
</gene>
<evidence type="ECO:0000313" key="17">
    <source>
        <dbReference type="Proteomes" id="UP000288789"/>
    </source>
</evidence>
<evidence type="ECO:0000256" key="14">
    <source>
        <dbReference type="PROSITE-ProRule" id="PRU01023"/>
    </source>
</evidence>
<evidence type="ECO:0000256" key="2">
    <source>
        <dbReference type="ARBA" id="ARBA00004496"/>
    </source>
</evidence>
<evidence type="ECO:0000256" key="9">
    <source>
        <dbReference type="ARBA" id="ARBA00022691"/>
    </source>
</evidence>
<dbReference type="GO" id="GO:0003723">
    <property type="term" value="F:RNA binding"/>
    <property type="evidence" value="ECO:0007669"/>
    <property type="project" value="UniProtKB-UniRule"/>
</dbReference>
<keyword evidence="8 14" id="KW-0808">Transferase</keyword>
<dbReference type="NCBIfam" id="NF008149">
    <property type="entry name" value="PRK10901.1"/>
    <property type="match status" value="1"/>
</dbReference>
<dbReference type="PROSITE" id="PS01153">
    <property type="entry name" value="NOL1_NOP2_SUN"/>
    <property type="match status" value="1"/>
</dbReference>
<evidence type="ECO:0000256" key="10">
    <source>
        <dbReference type="ARBA" id="ARBA00022884"/>
    </source>
</evidence>
<dbReference type="SUPFAM" id="SSF48013">
    <property type="entry name" value="NusB-like"/>
    <property type="match status" value="1"/>
</dbReference>
<dbReference type="Pfam" id="PF01029">
    <property type="entry name" value="NusB"/>
    <property type="match status" value="1"/>
</dbReference>
<evidence type="ECO:0000259" key="15">
    <source>
        <dbReference type="PROSITE" id="PS51686"/>
    </source>
</evidence>
<organism evidence="16 17">
    <name type="scientific">Pseudidiomarina gelatinasegens</name>
    <dbReference type="NCBI Taxonomy" id="2487740"/>
    <lineage>
        <taxon>Bacteria</taxon>
        <taxon>Pseudomonadati</taxon>
        <taxon>Pseudomonadota</taxon>
        <taxon>Gammaproteobacteria</taxon>
        <taxon>Alteromonadales</taxon>
        <taxon>Idiomarinaceae</taxon>
        <taxon>Pseudidiomarina</taxon>
    </lineage>
</organism>
<dbReference type="EMBL" id="RSFE01000005">
    <property type="protein sequence ID" value="RWU09551.1"/>
    <property type="molecule type" value="Genomic_DNA"/>
</dbReference>
<protein>
    <recommendedName>
        <fullName evidence="4">16S rRNA (cytosine(967)-C(5))-methyltransferase</fullName>
        <ecNumber evidence="4">2.1.1.176</ecNumber>
    </recommendedName>
    <alternativeName>
        <fullName evidence="11">16S rRNA m5C967 methyltransferase</fullName>
    </alternativeName>
    <alternativeName>
        <fullName evidence="12">rRNA (cytosine-C(5)-)-methyltransferase RsmB</fullName>
    </alternativeName>
</protein>
<accession>A0A443YZD1</accession>
<evidence type="ECO:0000256" key="3">
    <source>
        <dbReference type="ARBA" id="ARBA00007494"/>
    </source>
</evidence>
<dbReference type="GO" id="GO:0005829">
    <property type="term" value="C:cytosol"/>
    <property type="evidence" value="ECO:0007669"/>
    <property type="project" value="TreeGrafter"/>
</dbReference>
<sequence>MTQNNLRPGAESRAVAAQAVFQVIEQGRSLSQALPELNRKLSVRDRGMAQALAYGVLRHLPQLNFFIGALVAKPLKGELKILHSLLLVGAYQLTYMGSAEHAAVSATVDAAVLLKRSKQKGLVNGVLRSLQRQLPQLQTQLQQKPALTHGHPRWLADRIQSQYADKATTIMAANNAQAPMWLRINLQHTNRDSYLALLDEAGIAAHADSPLASAICLEQAVDVQSLPHFNDGWVSVQDIAAQHAAWLLDAQAGESVLDCCAAPGGKTAHILEQQPTIKMLAIDSDPQRLQRVHDNLTRLQLNADVKAADASNVNAWWHGELFDRILLDAPCSATGVIRRHPDIKWLRRDSDIADLARTQQKILDALWPTLKPGGTLLYATCSILAEENTQQIEAFKKRHADAIAVATNPNGAVEWQWLPGDFDGDGFYYAKLEKRR</sequence>
<dbReference type="Pfam" id="PF22458">
    <property type="entry name" value="RsmF-B_ferredox"/>
    <property type="match status" value="1"/>
</dbReference>
<keyword evidence="10 14" id="KW-0694">RNA-binding</keyword>
<dbReference type="GO" id="GO:0070475">
    <property type="term" value="P:rRNA base methylation"/>
    <property type="evidence" value="ECO:0007669"/>
    <property type="project" value="TreeGrafter"/>
</dbReference>
<feature type="binding site" evidence="14">
    <location>
        <position position="309"/>
    </location>
    <ligand>
        <name>S-adenosyl-L-methionine</name>
        <dbReference type="ChEBI" id="CHEBI:59789"/>
    </ligand>
</feature>
<dbReference type="Proteomes" id="UP000288789">
    <property type="component" value="Unassembled WGS sequence"/>
</dbReference>
<dbReference type="InterPro" id="IPR004573">
    <property type="entry name" value="rRNA_ssu_MeTfrase_B"/>
</dbReference>
<name>A0A443YZD1_9GAMM</name>
<dbReference type="SUPFAM" id="SSF53335">
    <property type="entry name" value="S-adenosyl-L-methionine-dependent methyltransferases"/>
    <property type="match status" value="1"/>
</dbReference>
<dbReference type="EC" id="2.1.1.176" evidence="4"/>
<dbReference type="InterPro" id="IPR029063">
    <property type="entry name" value="SAM-dependent_MTases_sf"/>
</dbReference>
<evidence type="ECO:0000256" key="6">
    <source>
        <dbReference type="ARBA" id="ARBA00022552"/>
    </source>
</evidence>
<dbReference type="PRINTS" id="PR02008">
    <property type="entry name" value="RCMTFAMILY"/>
</dbReference>
<dbReference type="InterPro" id="IPR006027">
    <property type="entry name" value="NusB_RsmB_TIM44"/>
</dbReference>
<evidence type="ECO:0000256" key="4">
    <source>
        <dbReference type="ARBA" id="ARBA00012140"/>
    </source>
</evidence>
<keyword evidence="6" id="KW-0698">rRNA processing</keyword>
<feature type="domain" description="SAM-dependent MTase RsmB/NOP-type" evidence="15">
    <location>
        <begin position="170"/>
        <end position="435"/>
    </location>
</feature>
<dbReference type="GO" id="GO:0009383">
    <property type="term" value="F:rRNA (cytosine-C5-)-methyltransferase activity"/>
    <property type="evidence" value="ECO:0007669"/>
    <property type="project" value="TreeGrafter"/>
</dbReference>
<evidence type="ECO:0000256" key="5">
    <source>
        <dbReference type="ARBA" id="ARBA00022490"/>
    </source>
</evidence>
<proteinExistence type="inferred from homology"/>
<comment type="subcellular location">
    <subcellularLocation>
        <location evidence="2">Cytoplasm</location>
    </subcellularLocation>
</comment>
<dbReference type="InterPro" id="IPR054728">
    <property type="entry name" value="RsmB-like_ferredoxin"/>
</dbReference>
<evidence type="ECO:0000313" key="16">
    <source>
        <dbReference type="EMBL" id="RWU09551.1"/>
    </source>
</evidence>
<comment type="similarity">
    <text evidence="3 14">Belongs to the class I-like SAM-binding methyltransferase superfamily. RsmB/NOP family.</text>
</comment>
<dbReference type="Gene3D" id="3.30.70.1170">
    <property type="entry name" value="Sun protein, domain 3"/>
    <property type="match status" value="1"/>
</dbReference>
<reference evidence="16 17" key="1">
    <citation type="submission" date="2018-12" db="EMBL/GenBank/DDBJ databases">
        <authorList>
            <person name="Li A."/>
            <person name="Zhang M."/>
            <person name="Zhu H."/>
        </authorList>
    </citation>
    <scope>NUCLEOTIDE SEQUENCE [LARGE SCALE GENOMIC DNA]</scope>
    <source>
        <strain evidence="16 17">R04H25</strain>
    </source>
</reference>
<dbReference type="FunFam" id="3.30.70.1170:FF:000002">
    <property type="entry name" value="Ribosomal RNA small subunit methyltransferase B"/>
    <property type="match status" value="1"/>
</dbReference>